<keyword evidence="9" id="KW-0460">Magnesium</keyword>
<dbReference type="Proteomes" id="UP000800094">
    <property type="component" value="Unassembled WGS sequence"/>
</dbReference>
<keyword evidence="4" id="KW-0540">Nuclease</keyword>
<evidence type="ECO:0000256" key="14">
    <source>
        <dbReference type="SAM" id="MobiDB-lite"/>
    </source>
</evidence>
<dbReference type="OrthoDB" id="26491at2759"/>
<keyword evidence="18" id="KW-1185">Reference proteome</keyword>
<dbReference type="Pfam" id="PF00867">
    <property type="entry name" value="XPG_I"/>
    <property type="match status" value="1"/>
</dbReference>
<evidence type="ECO:0000256" key="10">
    <source>
        <dbReference type="ARBA" id="ARBA00022881"/>
    </source>
</evidence>
<keyword evidence="7" id="KW-0378">Hydrolase</keyword>
<dbReference type="SMART" id="SM00485">
    <property type="entry name" value="XPGN"/>
    <property type="match status" value="1"/>
</dbReference>
<feature type="compositionally biased region" description="Polar residues" evidence="14">
    <location>
        <begin position="437"/>
        <end position="449"/>
    </location>
</feature>
<gene>
    <name evidence="17" type="ORF">BU26DRAFT_555735</name>
</gene>
<evidence type="ECO:0000313" key="17">
    <source>
        <dbReference type="EMBL" id="KAF2242008.1"/>
    </source>
</evidence>
<dbReference type="InterPro" id="IPR008918">
    <property type="entry name" value="HhH2"/>
</dbReference>
<dbReference type="InterPro" id="IPR019974">
    <property type="entry name" value="XPG_CS"/>
</dbReference>
<dbReference type="FunFam" id="3.40.50.1010:FF:000002">
    <property type="entry name" value="Exonuclease 1, putative"/>
    <property type="match status" value="1"/>
</dbReference>
<evidence type="ECO:0000256" key="8">
    <source>
        <dbReference type="ARBA" id="ARBA00022839"/>
    </source>
</evidence>
<dbReference type="InterPro" id="IPR037315">
    <property type="entry name" value="EXO1_H3TH"/>
</dbReference>
<feature type="region of interest" description="Disordered" evidence="14">
    <location>
        <begin position="342"/>
        <end position="497"/>
    </location>
</feature>
<dbReference type="GO" id="GO:0005634">
    <property type="term" value="C:nucleus"/>
    <property type="evidence" value="ECO:0007669"/>
    <property type="project" value="UniProtKB-SubCell"/>
</dbReference>
<feature type="compositionally biased region" description="Low complexity" evidence="14">
    <location>
        <begin position="390"/>
        <end position="402"/>
    </location>
</feature>
<organism evidence="17 18">
    <name type="scientific">Trematosphaeria pertusa</name>
    <dbReference type="NCBI Taxonomy" id="390896"/>
    <lineage>
        <taxon>Eukaryota</taxon>
        <taxon>Fungi</taxon>
        <taxon>Dikarya</taxon>
        <taxon>Ascomycota</taxon>
        <taxon>Pezizomycotina</taxon>
        <taxon>Dothideomycetes</taxon>
        <taxon>Pleosporomycetidae</taxon>
        <taxon>Pleosporales</taxon>
        <taxon>Massarineae</taxon>
        <taxon>Trematosphaeriaceae</taxon>
        <taxon>Trematosphaeria</taxon>
    </lineage>
</organism>
<dbReference type="GO" id="GO:0003677">
    <property type="term" value="F:DNA binding"/>
    <property type="evidence" value="ECO:0007669"/>
    <property type="project" value="UniProtKB-KW"/>
</dbReference>
<feature type="compositionally biased region" description="Polar residues" evidence="14">
    <location>
        <begin position="352"/>
        <end position="363"/>
    </location>
</feature>
<keyword evidence="13" id="KW-0539">Nucleus</keyword>
<proteinExistence type="inferred from homology"/>
<accession>A0A6A6HW69</accession>
<evidence type="ECO:0000256" key="1">
    <source>
        <dbReference type="ARBA" id="ARBA00001946"/>
    </source>
</evidence>
<dbReference type="SMART" id="SM00279">
    <property type="entry name" value="HhH2"/>
    <property type="match status" value="1"/>
</dbReference>
<dbReference type="PRINTS" id="PR00853">
    <property type="entry name" value="XPGRADSUPER"/>
</dbReference>
<evidence type="ECO:0000256" key="7">
    <source>
        <dbReference type="ARBA" id="ARBA00022801"/>
    </source>
</evidence>
<dbReference type="CDD" id="cd09908">
    <property type="entry name" value="H3TH_EXO1"/>
    <property type="match status" value="1"/>
</dbReference>
<dbReference type="SUPFAM" id="SSF47807">
    <property type="entry name" value="5' to 3' exonuclease, C-terminal subdomain"/>
    <property type="match status" value="1"/>
</dbReference>
<dbReference type="InterPro" id="IPR029060">
    <property type="entry name" value="PIN-like_dom_sf"/>
</dbReference>
<dbReference type="InterPro" id="IPR006085">
    <property type="entry name" value="XPG_DNA_repair_N"/>
</dbReference>
<dbReference type="PANTHER" id="PTHR11081">
    <property type="entry name" value="FLAP ENDONUCLEASE FAMILY MEMBER"/>
    <property type="match status" value="1"/>
</dbReference>
<dbReference type="SUPFAM" id="SSF88723">
    <property type="entry name" value="PIN domain-like"/>
    <property type="match status" value="1"/>
</dbReference>
<feature type="region of interest" description="Disordered" evidence="14">
    <location>
        <begin position="544"/>
        <end position="579"/>
    </location>
</feature>
<evidence type="ECO:0000259" key="16">
    <source>
        <dbReference type="SMART" id="SM00485"/>
    </source>
</evidence>
<keyword evidence="5" id="KW-0479">Metal-binding</keyword>
<comment type="similarity">
    <text evidence="3">Belongs to the XPG/RAD2 endonuclease family. EXO1 subfamily.</text>
</comment>
<dbReference type="SMART" id="SM00484">
    <property type="entry name" value="XPGI"/>
    <property type="match status" value="1"/>
</dbReference>
<dbReference type="PROSITE" id="PS00841">
    <property type="entry name" value="XPG_1"/>
    <property type="match status" value="1"/>
</dbReference>
<evidence type="ECO:0000259" key="15">
    <source>
        <dbReference type="SMART" id="SM00484"/>
    </source>
</evidence>
<sequence>MGISGLLPLLKSIHKPCNLKKFSGQTIGVDAYGWLHRGTAACAIDLALDKPTTKYVDFAMNRVRMLVHFGIIPYLVFDGDYLPSKAGTEKERAERRRESKRLGLELLRVGKTSQAHLELQKAVDVTPEMARMLIEELKRHNIQYIVAPYEADSQLAYLERKGVINGILSEDSDLLVFGAKCLITKLDKYGECVEINRNHFTACREISLVGWTDADFRRMAMLSGCDYLPGIGNMGLKTAYRMLRKHKTTERLLKAAQFDGKFKVPPGYIDAFYQAEKTFLYQWVFCPLLNQLVNLTALDADEDIAEIPFIGEEVPSHVAIGVARGDLHPHTKKPIMVEAKAQSNFKPLRPSRTVSSNVQTPDLKQSKPIDSFFKPKRMPLAELDPNSFTPSPSQQSLLQQQQNSAGWEAVPAPQSLSQQRSAHARTAPQPARRAISDSITARQSAPNPSKRQRLCSDSAFDTPEMGNNGITRSRFFADSVPDPSPSLRTNRKHRKKSVQDFELYSDDSIGEALAEIVDLEEVVSQPKKKLKIFKDDFRCSMTSDSQSTAASRSSTEQSAQSQDSGILTPASSHVSPEPETLFSAALSKQVHQDLRSRFSYSSKAMSSSAVSDTANLNPNRPPALSKRVSSVGRPASVANESRQALPEAAPSNESLPETHDDLIEDSAWAALEAEVVVAASSPPPEPTIMKPREAKGSEDLLVPDSDAESTCSPRKPLLSLGRFAFFG</sequence>
<feature type="compositionally biased region" description="Low complexity" evidence="14">
    <location>
        <begin position="544"/>
        <end position="562"/>
    </location>
</feature>
<evidence type="ECO:0000256" key="6">
    <source>
        <dbReference type="ARBA" id="ARBA00022763"/>
    </source>
</evidence>
<dbReference type="Gene3D" id="3.40.50.1010">
    <property type="entry name" value="5'-nuclease"/>
    <property type="match status" value="1"/>
</dbReference>
<evidence type="ECO:0000256" key="3">
    <source>
        <dbReference type="ARBA" id="ARBA00010563"/>
    </source>
</evidence>
<reference evidence="17" key="1">
    <citation type="journal article" date="2020" name="Stud. Mycol.">
        <title>101 Dothideomycetes genomes: a test case for predicting lifestyles and emergence of pathogens.</title>
        <authorList>
            <person name="Haridas S."/>
            <person name="Albert R."/>
            <person name="Binder M."/>
            <person name="Bloem J."/>
            <person name="Labutti K."/>
            <person name="Salamov A."/>
            <person name="Andreopoulos B."/>
            <person name="Baker S."/>
            <person name="Barry K."/>
            <person name="Bills G."/>
            <person name="Bluhm B."/>
            <person name="Cannon C."/>
            <person name="Castanera R."/>
            <person name="Culley D."/>
            <person name="Daum C."/>
            <person name="Ezra D."/>
            <person name="Gonzalez J."/>
            <person name="Henrissat B."/>
            <person name="Kuo A."/>
            <person name="Liang C."/>
            <person name="Lipzen A."/>
            <person name="Lutzoni F."/>
            <person name="Magnuson J."/>
            <person name="Mondo S."/>
            <person name="Nolan M."/>
            <person name="Ohm R."/>
            <person name="Pangilinan J."/>
            <person name="Park H.-J."/>
            <person name="Ramirez L."/>
            <person name="Alfaro M."/>
            <person name="Sun H."/>
            <person name="Tritt A."/>
            <person name="Yoshinaga Y."/>
            <person name="Zwiers L.-H."/>
            <person name="Turgeon B."/>
            <person name="Goodwin S."/>
            <person name="Spatafora J."/>
            <person name="Crous P."/>
            <person name="Grigoriev I."/>
        </authorList>
    </citation>
    <scope>NUCLEOTIDE SEQUENCE</scope>
    <source>
        <strain evidence="17">CBS 122368</strain>
    </source>
</reference>
<feature type="domain" description="XPG-I" evidence="15">
    <location>
        <begin position="138"/>
        <end position="208"/>
    </location>
</feature>
<comment type="cofactor">
    <cofactor evidence="1">
        <name>Mg(2+)</name>
        <dbReference type="ChEBI" id="CHEBI:18420"/>
    </cofactor>
</comment>
<comment type="subcellular location">
    <subcellularLocation>
        <location evidence="2">Nucleus</location>
    </subcellularLocation>
</comment>
<evidence type="ECO:0000256" key="11">
    <source>
        <dbReference type="ARBA" id="ARBA00023125"/>
    </source>
</evidence>
<dbReference type="FunFam" id="1.10.150.20:FF:000011">
    <property type="entry name" value="exonuclease 1"/>
    <property type="match status" value="1"/>
</dbReference>
<evidence type="ECO:0000256" key="2">
    <source>
        <dbReference type="ARBA" id="ARBA00004123"/>
    </source>
</evidence>
<dbReference type="InterPro" id="IPR006084">
    <property type="entry name" value="XPG/Rad2"/>
</dbReference>
<dbReference type="InterPro" id="IPR036279">
    <property type="entry name" value="5-3_exonuclease_C_sf"/>
</dbReference>
<evidence type="ECO:0000256" key="12">
    <source>
        <dbReference type="ARBA" id="ARBA00023204"/>
    </source>
</evidence>
<keyword evidence="11" id="KW-0238">DNA-binding</keyword>
<dbReference type="InterPro" id="IPR006086">
    <property type="entry name" value="XPG-I_dom"/>
</dbReference>
<keyword evidence="8" id="KW-0269">Exonuclease</keyword>
<dbReference type="GO" id="GO:0006281">
    <property type="term" value="P:DNA repair"/>
    <property type="evidence" value="ECO:0007669"/>
    <property type="project" value="UniProtKB-KW"/>
</dbReference>
<name>A0A6A6HW69_9PLEO</name>
<dbReference type="AlphaFoldDB" id="A0A6A6HW69"/>
<dbReference type="GO" id="GO:0046872">
    <property type="term" value="F:metal ion binding"/>
    <property type="evidence" value="ECO:0007669"/>
    <property type="project" value="UniProtKB-KW"/>
</dbReference>
<keyword evidence="6" id="KW-0227">DNA damage</keyword>
<keyword evidence="10" id="KW-0267">Excision nuclease</keyword>
<dbReference type="CDD" id="cd09857">
    <property type="entry name" value="PIN_EXO1"/>
    <property type="match status" value="1"/>
</dbReference>
<protein>
    <submittedName>
        <fullName evidence="17">Exodeoxyribonuclease 1</fullName>
    </submittedName>
</protein>
<feature type="domain" description="XPG N-terminal" evidence="16">
    <location>
        <begin position="1"/>
        <end position="99"/>
    </location>
</feature>
<dbReference type="Gene3D" id="1.10.150.20">
    <property type="entry name" value="5' to 3' exonuclease, C-terminal subdomain"/>
    <property type="match status" value="1"/>
</dbReference>
<dbReference type="PANTHER" id="PTHR11081:SF65">
    <property type="entry name" value="DNA DAMAGE-INDUCIBLE PROTEIN DIN7-RELATED"/>
    <property type="match status" value="1"/>
</dbReference>
<dbReference type="InterPro" id="IPR044752">
    <property type="entry name" value="PIN-like_EXO1"/>
</dbReference>
<evidence type="ECO:0000256" key="5">
    <source>
        <dbReference type="ARBA" id="ARBA00022723"/>
    </source>
</evidence>
<evidence type="ECO:0000256" key="13">
    <source>
        <dbReference type="ARBA" id="ARBA00023242"/>
    </source>
</evidence>
<dbReference type="RefSeq" id="XP_033677012.1">
    <property type="nucleotide sequence ID" value="XM_033832338.1"/>
</dbReference>
<keyword evidence="12" id="KW-0234">DNA repair</keyword>
<dbReference type="GeneID" id="54585668"/>
<dbReference type="Pfam" id="PF00752">
    <property type="entry name" value="XPG_N"/>
    <property type="match status" value="1"/>
</dbReference>
<evidence type="ECO:0000256" key="9">
    <source>
        <dbReference type="ARBA" id="ARBA00022842"/>
    </source>
</evidence>
<feature type="region of interest" description="Disordered" evidence="14">
    <location>
        <begin position="606"/>
        <end position="660"/>
    </location>
</feature>
<dbReference type="GO" id="GO:0017108">
    <property type="term" value="F:5'-flap endonuclease activity"/>
    <property type="evidence" value="ECO:0007669"/>
    <property type="project" value="TreeGrafter"/>
</dbReference>
<dbReference type="EMBL" id="ML987209">
    <property type="protein sequence ID" value="KAF2242008.1"/>
    <property type="molecule type" value="Genomic_DNA"/>
</dbReference>
<dbReference type="GO" id="GO:0035312">
    <property type="term" value="F:5'-3' DNA exonuclease activity"/>
    <property type="evidence" value="ECO:0007669"/>
    <property type="project" value="InterPro"/>
</dbReference>
<evidence type="ECO:0000313" key="18">
    <source>
        <dbReference type="Proteomes" id="UP000800094"/>
    </source>
</evidence>
<feature type="compositionally biased region" description="Polar residues" evidence="14">
    <location>
        <begin position="563"/>
        <end position="574"/>
    </location>
</feature>
<evidence type="ECO:0000256" key="4">
    <source>
        <dbReference type="ARBA" id="ARBA00022722"/>
    </source>
</evidence>